<sequence>MGRLLWILALFLVFTEIVDAKRIKAYDRYKAVYNETTWDDEVQPVLEQLVREHRKSSRENADDDMLKEADPEVIQPVKNGPQIIQAGTDEQADKVVPQMPLARITIKKLRLKRKTKLHKKKLAADKLRRLNKRRPVAKAAKITRIEDLPLVRPGDMVTGVERNSEHQLDIISTRTTTTELPIKFDARDFDATVTLKPETISGDLTASEIDSIIGETILRQPDSEFSQNLARSVHAQPYALGKTEFRPKIAPVTRTAEIGKPWADVVRIDESEHHVLAKSVPIPSKTIQQLSVENEEILKNIENLLVPRPTAPNKELLLPAEIPISEVPLDAGALAEGKIVFESEKASSVDPLPLYVQAATKNN</sequence>
<evidence type="ECO:0000256" key="1">
    <source>
        <dbReference type="SAM" id="SignalP"/>
    </source>
</evidence>
<dbReference type="Proteomes" id="UP001177023">
    <property type="component" value="Unassembled WGS sequence"/>
</dbReference>
<evidence type="ECO:0000313" key="2">
    <source>
        <dbReference type="EMBL" id="CAJ0566224.1"/>
    </source>
</evidence>
<dbReference type="EMBL" id="CATQJA010001187">
    <property type="protein sequence ID" value="CAJ0566224.1"/>
    <property type="molecule type" value="Genomic_DNA"/>
</dbReference>
<protein>
    <submittedName>
        <fullName evidence="2">Uncharacterized protein</fullName>
    </submittedName>
</protein>
<organism evidence="2 3">
    <name type="scientific">Mesorhabditis spiculigera</name>
    <dbReference type="NCBI Taxonomy" id="96644"/>
    <lineage>
        <taxon>Eukaryota</taxon>
        <taxon>Metazoa</taxon>
        <taxon>Ecdysozoa</taxon>
        <taxon>Nematoda</taxon>
        <taxon>Chromadorea</taxon>
        <taxon>Rhabditida</taxon>
        <taxon>Rhabditina</taxon>
        <taxon>Rhabditomorpha</taxon>
        <taxon>Rhabditoidea</taxon>
        <taxon>Rhabditidae</taxon>
        <taxon>Mesorhabditinae</taxon>
        <taxon>Mesorhabditis</taxon>
    </lineage>
</organism>
<feature type="chain" id="PRO_5041236232" evidence="1">
    <location>
        <begin position="21"/>
        <end position="363"/>
    </location>
</feature>
<name>A0AA36CC21_9BILA</name>
<gene>
    <name evidence="2" type="ORF">MSPICULIGERA_LOCUS4836</name>
</gene>
<proteinExistence type="predicted"/>
<accession>A0AA36CC21</accession>
<keyword evidence="1" id="KW-0732">Signal</keyword>
<evidence type="ECO:0000313" key="3">
    <source>
        <dbReference type="Proteomes" id="UP001177023"/>
    </source>
</evidence>
<feature type="signal peptide" evidence="1">
    <location>
        <begin position="1"/>
        <end position="20"/>
    </location>
</feature>
<keyword evidence="3" id="KW-1185">Reference proteome</keyword>
<dbReference type="AlphaFoldDB" id="A0AA36CC21"/>
<feature type="non-terminal residue" evidence="2">
    <location>
        <position position="363"/>
    </location>
</feature>
<comment type="caution">
    <text evidence="2">The sequence shown here is derived from an EMBL/GenBank/DDBJ whole genome shotgun (WGS) entry which is preliminary data.</text>
</comment>
<reference evidence="2" key="1">
    <citation type="submission" date="2023-06" db="EMBL/GenBank/DDBJ databases">
        <authorList>
            <person name="Delattre M."/>
        </authorList>
    </citation>
    <scope>NUCLEOTIDE SEQUENCE</scope>
    <source>
        <strain evidence="2">AF72</strain>
    </source>
</reference>